<comment type="subcellular location">
    <subcellularLocation>
        <location evidence="1">Membrane</location>
        <topology evidence="1">Multi-pass membrane protein</topology>
    </subcellularLocation>
</comment>
<dbReference type="EMBL" id="CP034086">
    <property type="protein sequence ID" value="AZG77418.1"/>
    <property type="molecule type" value="Genomic_DNA"/>
</dbReference>
<feature type="transmembrane region" description="Helical" evidence="6">
    <location>
        <begin position="32"/>
        <end position="55"/>
    </location>
</feature>
<evidence type="ECO:0000256" key="3">
    <source>
        <dbReference type="ARBA" id="ARBA00022692"/>
    </source>
</evidence>
<feature type="transmembrane region" description="Helical" evidence="6">
    <location>
        <begin position="123"/>
        <end position="144"/>
    </location>
</feature>
<dbReference type="Gene3D" id="1.20.1250.20">
    <property type="entry name" value="MFS general substrate transporter like domains"/>
    <property type="match status" value="2"/>
</dbReference>
<feature type="domain" description="Major facilitator superfamily (MFS) profile" evidence="7">
    <location>
        <begin position="32"/>
        <end position="434"/>
    </location>
</feature>
<feature type="transmembrane region" description="Helical" evidence="6">
    <location>
        <begin position="67"/>
        <end position="86"/>
    </location>
</feature>
<evidence type="ECO:0000256" key="4">
    <source>
        <dbReference type="ARBA" id="ARBA00022989"/>
    </source>
</evidence>
<keyword evidence="3 6" id="KW-0812">Transmembrane</keyword>
<evidence type="ECO:0000256" key="5">
    <source>
        <dbReference type="ARBA" id="ARBA00023136"/>
    </source>
</evidence>
<gene>
    <name evidence="8" type="ORF">EHO51_12145</name>
</gene>
<feature type="transmembrane region" description="Helical" evidence="6">
    <location>
        <begin position="411"/>
        <end position="430"/>
    </location>
</feature>
<keyword evidence="4 6" id="KW-1133">Transmembrane helix</keyword>
<keyword evidence="5 6" id="KW-0472">Membrane</keyword>
<dbReference type="FunFam" id="1.20.1250.20:FF:000018">
    <property type="entry name" value="MFS transporter permease"/>
    <property type="match status" value="1"/>
</dbReference>
<dbReference type="InterPro" id="IPR036259">
    <property type="entry name" value="MFS_trans_sf"/>
</dbReference>
<accession>A0A3G8M9C8</accession>
<evidence type="ECO:0000256" key="2">
    <source>
        <dbReference type="ARBA" id="ARBA00022448"/>
    </source>
</evidence>
<dbReference type="GO" id="GO:0016020">
    <property type="term" value="C:membrane"/>
    <property type="evidence" value="ECO:0007669"/>
    <property type="project" value="UniProtKB-SubCell"/>
</dbReference>
<dbReference type="PANTHER" id="PTHR43791">
    <property type="entry name" value="PERMEASE-RELATED"/>
    <property type="match status" value="1"/>
</dbReference>
<dbReference type="KEGG" id="mros:EHO51_12145"/>
<dbReference type="AlphaFoldDB" id="A0A3G8M9C8"/>
<keyword evidence="2" id="KW-0813">Transport</keyword>
<feature type="transmembrane region" description="Helical" evidence="6">
    <location>
        <begin position="319"/>
        <end position="339"/>
    </location>
</feature>
<dbReference type="Proteomes" id="UP000273982">
    <property type="component" value="Chromosome"/>
</dbReference>
<reference evidence="8 9" key="1">
    <citation type="submission" date="2018-11" db="EMBL/GenBank/DDBJ databases">
        <title>Genome squencing of methanotrophic bacteria isolated from alkaline groundwater in Korea.</title>
        <authorList>
            <person name="Nguyen L.N."/>
        </authorList>
    </citation>
    <scope>NUCLEOTIDE SEQUENCE [LARGE SCALE GENOMIC DNA]</scope>
    <source>
        <strain evidence="8 9">GW6</strain>
    </source>
</reference>
<evidence type="ECO:0000313" key="9">
    <source>
        <dbReference type="Proteomes" id="UP000273982"/>
    </source>
</evidence>
<dbReference type="SUPFAM" id="SSF103473">
    <property type="entry name" value="MFS general substrate transporter"/>
    <property type="match status" value="1"/>
</dbReference>
<feature type="transmembrane region" description="Helical" evidence="6">
    <location>
        <begin position="255"/>
        <end position="276"/>
    </location>
</feature>
<feature type="transmembrane region" description="Helical" evidence="6">
    <location>
        <begin position="98"/>
        <end position="117"/>
    </location>
</feature>
<dbReference type="InterPro" id="IPR020846">
    <property type="entry name" value="MFS_dom"/>
</dbReference>
<name>A0A3G8M9C8_9HYPH</name>
<dbReference type="GO" id="GO:0022857">
    <property type="term" value="F:transmembrane transporter activity"/>
    <property type="evidence" value="ECO:0007669"/>
    <property type="project" value="InterPro"/>
</dbReference>
<evidence type="ECO:0000259" key="7">
    <source>
        <dbReference type="PROSITE" id="PS50850"/>
    </source>
</evidence>
<dbReference type="PROSITE" id="PS50850">
    <property type="entry name" value="MFS"/>
    <property type="match status" value="1"/>
</dbReference>
<evidence type="ECO:0000256" key="6">
    <source>
        <dbReference type="SAM" id="Phobius"/>
    </source>
</evidence>
<dbReference type="Pfam" id="PF07690">
    <property type="entry name" value="MFS_1"/>
    <property type="match status" value="1"/>
</dbReference>
<protein>
    <submittedName>
        <fullName evidence="8">MFS transporter</fullName>
    </submittedName>
</protein>
<feature type="transmembrane region" description="Helical" evidence="6">
    <location>
        <begin position="156"/>
        <end position="179"/>
    </location>
</feature>
<feature type="transmembrane region" description="Helical" evidence="6">
    <location>
        <begin position="345"/>
        <end position="364"/>
    </location>
</feature>
<proteinExistence type="predicted"/>
<feature type="transmembrane region" description="Helical" evidence="6">
    <location>
        <begin position="191"/>
        <end position="213"/>
    </location>
</feature>
<evidence type="ECO:0000313" key="8">
    <source>
        <dbReference type="EMBL" id="AZG77418.1"/>
    </source>
</evidence>
<dbReference type="InterPro" id="IPR011701">
    <property type="entry name" value="MFS"/>
</dbReference>
<sequence>MSDAAVAAPPKLGAPHETVDADRVVAKVARRLIPFLVTAFIVAYLDRVNIGFAALTMNAELGFTPEFFGWAAGVFFIGYCLFEAPSNYIMHRVGARLWIARIMVSWGLVSALTAFIWSEASFVVLRLLLGVMEAGFAPGVILYLTYWIPAAQRARVLASFLIAVPLASAIGSPISGFILASLNGVGGISGWRWLFLMEALPSIILGVFCFFYLPDGPQSAKWLTSGEKASLRAVLEREAGRDHGDHWRALKDVRILILGVAYFGIVIALYGLSFWLPQIIKAFGFGVIATSLLASIPYICAALAMWAWSRSSDRRRETVGHTALAGVVGAIGLACAAYAPTPLLSMIALSVAAVGAIAALPTFWSFTTLALGTGDAVVGVAVINSIGNISGFAGPYLVGLVKGATGEFSDALLALALGPLIAALLILRIGRVGFRFLRA</sequence>
<organism evidence="8 9">
    <name type="scientific">Methylocystis rosea</name>
    <dbReference type="NCBI Taxonomy" id="173366"/>
    <lineage>
        <taxon>Bacteria</taxon>
        <taxon>Pseudomonadati</taxon>
        <taxon>Pseudomonadota</taxon>
        <taxon>Alphaproteobacteria</taxon>
        <taxon>Hyphomicrobiales</taxon>
        <taxon>Methylocystaceae</taxon>
        <taxon>Methylocystis</taxon>
    </lineage>
</organism>
<feature type="transmembrane region" description="Helical" evidence="6">
    <location>
        <begin position="282"/>
        <end position="307"/>
    </location>
</feature>
<dbReference type="PANTHER" id="PTHR43791:SF36">
    <property type="entry name" value="TRANSPORTER, PUTATIVE (AFU_ORTHOLOGUE AFUA_6G08340)-RELATED"/>
    <property type="match status" value="1"/>
</dbReference>
<dbReference type="RefSeq" id="WP_124739118.1">
    <property type="nucleotide sequence ID" value="NZ_CP034086.1"/>
</dbReference>
<feature type="transmembrane region" description="Helical" evidence="6">
    <location>
        <begin position="376"/>
        <end position="399"/>
    </location>
</feature>
<dbReference type="CDD" id="cd17319">
    <property type="entry name" value="MFS_ExuT_GudP_like"/>
    <property type="match status" value="1"/>
</dbReference>
<evidence type="ECO:0000256" key="1">
    <source>
        <dbReference type="ARBA" id="ARBA00004141"/>
    </source>
</evidence>